<dbReference type="SUPFAM" id="SSF51556">
    <property type="entry name" value="Metallo-dependent hydrolases"/>
    <property type="match status" value="1"/>
</dbReference>
<keyword evidence="2" id="KW-1185">Reference proteome</keyword>
<reference evidence="1 2" key="1">
    <citation type="submission" date="2015-01" db="EMBL/GenBank/DDBJ databases">
        <title>Vibrio sp. C1 JCM 19231 whole genome shotgun sequence.</title>
        <authorList>
            <person name="Sawabe T."/>
            <person name="Meirelles P."/>
            <person name="Feng G."/>
            <person name="Sayaka M."/>
            <person name="Hattori M."/>
            <person name="Ohkuma M."/>
        </authorList>
    </citation>
    <scope>NUCLEOTIDE SEQUENCE [LARGE SCALE GENOMIC DNA]</scope>
    <source>
        <strain evidence="2">JCM 19231</strain>
    </source>
</reference>
<proteinExistence type="predicted"/>
<comment type="caution">
    <text evidence="1">The sequence shown here is derived from an EMBL/GenBank/DDBJ whole genome shotgun (WGS) entry which is preliminary data.</text>
</comment>
<keyword evidence="1" id="KW-0378">Hydrolase</keyword>
<evidence type="ECO:0000313" key="1">
    <source>
        <dbReference type="EMBL" id="GAM59169.1"/>
    </source>
</evidence>
<accession>A0A0B8P899</accession>
<dbReference type="EMBL" id="BBRZ01000128">
    <property type="protein sequence ID" value="GAM59169.1"/>
    <property type="molecule type" value="Genomic_DNA"/>
</dbReference>
<organism evidence="1 2">
    <name type="scientific">Vibrio ishigakensis</name>
    <dbReference type="NCBI Taxonomy" id="1481914"/>
    <lineage>
        <taxon>Bacteria</taxon>
        <taxon>Pseudomonadati</taxon>
        <taxon>Pseudomonadota</taxon>
        <taxon>Gammaproteobacteria</taxon>
        <taxon>Vibrionales</taxon>
        <taxon>Vibrionaceae</taxon>
        <taxon>Vibrio</taxon>
    </lineage>
</organism>
<dbReference type="EC" id="3.5.2.3" evidence="1"/>
<reference evidence="1 2" key="2">
    <citation type="submission" date="2015-01" db="EMBL/GenBank/DDBJ databases">
        <authorList>
            <consortium name="NBRP consortium"/>
            <person name="Sawabe T."/>
            <person name="Meirelles P."/>
            <person name="Feng G."/>
            <person name="Sayaka M."/>
            <person name="Hattori M."/>
            <person name="Ohkuma M."/>
        </authorList>
    </citation>
    <scope>NUCLEOTIDE SEQUENCE [LARGE SCALE GENOMIC DNA]</scope>
    <source>
        <strain evidence="2">JCM 19231</strain>
    </source>
</reference>
<dbReference type="GO" id="GO:0004151">
    <property type="term" value="F:dihydroorotase activity"/>
    <property type="evidence" value="ECO:0007669"/>
    <property type="project" value="UniProtKB-EC"/>
</dbReference>
<sequence length="148" mass="16730">MGASTGDLLVEHPEALDKIFEQAPTLIVTHCESSPLIAENQKRLLETKTELEIEDHPTIRDAEACFASSSYAVELAKKYHSQLHVLHITTEKEISLFEKGPIESKHITAEACVHHLWFSEQDYPCLVTALSATLQLNRFKTEMPCWMP</sequence>
<dbReference type="InterPro" id="IPR032466">
    <property type="entry name" value="Metal_Hydrolase"/>
</dbReference>
<dbReference type="AlphaFoldDB" id="A0A0B8P899"/>
<dbReference type="Proteomes" id="UP000031671">
    <property type="component" value="Unassembled WGS sequence"/>
</dbReference>
<name>A0A0B8P899_9VIBR</name>
<gene>
    <name evidence="1" type="ORF">JCM19231_4291</name>
</gene>
<dbReference type="Gene3D" id="3.20.20.140">
    <property type="entry name" value="Metal-dependent hydrolases"/>
    <property type="match status" value="1"/>
</dbReference>
<evidence type="ECO:0000313" key="2">
    <source>
        <dbReference type="Proteomes" id="UP000031671"/>
    </source>
</evidence>
<protein>
    <submittedName>
        <fullName evidence="1">Dihydroorotase</fullName>
        <ecNumber evidence="1">3.5.2.3</ecNumber>
    </submittedName>
</protein>